<feature type="compositionally biased region" description="Basic and acidic residues" evidence="1">
    <location>
        <begin position="52"/>
        <end position="65"/>
    </location>
</feature>
<comment type="caution">
    <text evidence="2">The sequence shown here is derived from an EMBL/GenBank/DDBJ whole genome shotgun (WGS) entry which is preliminary data.</text>
</comment>
<organism evidence="2 3">
    <name type="scientific">Caerostris darwini</name>
    <dbReference type="NCBI Taxonomy" id="1538125"/>
    <lineage>
        <taxon>Eukaryota</taxon>
        <taxon>Metazoa</taxon>
        <taxon>Ecdysozoa</taxon>
        <taxon>Arthropoda</taxon>
        <taxon>Chelicerata</taxon>
        <taxon>Arachnida</taxon>
        <taxon>Araneae</taxon>
        <taxon>Araneomorphae</taxon>
        <taxon>Entelegynae</taxon>
        <taxon>Araneoidea</taxon>
        <taxon>Araneidae</taxon>
        <taxon>Caerostris</taxon>
    </lineage>
</organism>
<protein>
    <submittedName>
        <fullName evidence="2">Uncharacterized protein</fullName>
    </submittedName>
</protein>
<feature type="region of interest" description="Disordered" evidence="1">
    <location>
        <begin position="52"/>
        <end position="71"/>
    </location>
</feature>
<proteinExistence type="predicted"/>
<reference evidence="2 3" key="1">
    <citation type="submission" date="2021-06" db="EMBL/GenBank/DDBJ databases">
        <title>Caerostris darwini draft genome.</title>
        <authorList>
            <person name="Kono N."/>
            <person name="Arakawa K."/>
        </authorList>
    </citation>
    <scope>NUCLEOTIDE SEQUENCE [LARGE SCALE GENOMIC DNA]</scope>
</reference>
<evidence type="ECO:0000313" key="3">
    <source>
        <dbReference type="Proteomes" id="UP001054837"/>
    </source>
</evidence>
<evidence type="ECO:0000256" key="1">
    <source>
        <dbReference type="SAM" id="MobiDB-lite"/>
    </source>
</evidence>
<dbReference type="AlphaFoldDB" id="A0AAV4VR64"/>
<evidence type="ECO:0000313" key="2">
    <source>
        <dbReference type="EMBL" id="GIY72254.1"/>
    </source>
</evidence>
<keyword evidence="3" id="KW-1185">Reference proteome</keyword>
<sequence length="71" mass="8068">MRPDERVPRQTIVGTQRKTLSFLPNILPSPYLFRCGSNLTSILLMLPEKVRAESSKHGSETEHIHAKSNRP</sequence>
<name>A0AAV4VR64_9ARAC</name>
<gene>
    <name evidence="2" type="ORF">CDAR_164971</name>
</gene>
<dbReference type="Proteomes" id="UP001054837">
    <property type="component" value="Unassembled WGS sequence"/>
</dbReference>
<accession>A0AAV4VR64</accession>
<dbReference type="EMBL" id="BPLQ01013466">
    <property type="protein sequence ID" value="GIY72254.1"/>
    <property type="molecule type" value="Genomic_DNA"/>
</dbReference>